<evidence type="ECO:0000256" key="1">
    <source>
        <dbReference type="SAM" id="Phobius"/>
    </source>
</evidence>
<dbReference type="InterPro" id="IPR000326">
    <property type="entry name" value="PAP2/HPO"/>
</dbReference>
<feature type="transmembrane region" description="Helical" evidence="1">
    <location>
        <begin position="90"/>
        <end position="108"/>
    </location>
</feature>
<dbReference type="SUPFAM" id="SSF48317">
    <property type="entry name" value="Acid phosphatase/Vanadium-dependent haloperoxidase"/>
    <property type="match status" value="1"/>
</dbReference>
<accession>A0A5C8NFU8</accession>
<evidence type="ECO:0000259" key="2">
    <source>
        <dbReference type="Pfam" id="PF01569"/>
    </source>
</evidence>
<dbReference type="EMBL" id="VDUX01000007">
    <property type="protein sequence ID" value="TXL57408.1"/>
    <property type="molecule type" value="Genomic_DNA"/>
</dbReference>
<keyword evidence="1" id="KW-1133">Transmembrane helix</keyword>
<gene>
    <name evidence="3" type="ORF">FHP06_13570</name>
</gene>
<keyword evidence="1" id="KW-0472">Membrane</keyword>
<evidence type="ECO:0000313" key="3">
    <source>
        <dbReference type="EMBL" id="TXL57408.1"/>
    </source>
</evidence>
<dbReference type="InterPro" id="IPR036938">
    <property type="entry name" value="PAP2/HPO_sf"/>
</dbReference>
<evidence type="ECO:0000313" key="4">
    <source>
        <dbReference type="Proteomes" id="UP000321571"/>
    </source>
</evidence>
<organism evidence="3 4">
    <name type="scientific">Aeromicrobium terrae</name>
    <dbReference type="NCBI Taxonomy" id="2498846"/>
    <lineage>
        <taxon>Bacteria</taxon>
        <taxon>Bacillati</taxon>
        <taxon>Actinomycetota</taxon>
        <taxon>Actinomycetes</taxon>
        <taxon>Propionibacteriales</taxon>
        <taxon>Nocardioidaceae</taxon>
        <taxon>Aeromicrobium</taxon>
    </lineage>
</organism>
<dbReference type="Proteomes" id="UP000321571">
    <property type="component" value="Unassembled WGS sequence"/>
</dbReference>
<reference evidence="3 4" key="1">
    <citation type="submission" date="2019-06" db="EMBL/GenBank/DDBJ databases">
        <title>Aeromicrobium sp. nov., isolated from a maize field.</title>
        <authorList>
            <person name="Lin S.-Y."/>
            <person name="Tsai C.-F."/>
            <person name="Young C.-C."/>
        </authorList>
    </citation>
    <scope>NUCLEOTIDE SEQUENCE [LARGE SCALE GENOMIC DNA]</scope>
    <source>
        <strain evidence="3 4">CC-CFT486</strain>
    </source>
</reference>
<protein>
    <submittedName>
        <fullName evidence="3">Phosphatase PAP2 family protein</fullName>
    </submittedName>
</protein>
<feature type="domain" description="Phosphatidic acid phosphatase type 2/haloperoxidase" evidence="2">
    <location>
        <begin position="123"/>
        <end position="191"/>
    </location>
</feature>
<feature type="transmembrane region" description="Helical" evidence="1">
    <location>
        <begin position="128"/>
        <end position="146"/>
    </location>
</feature>
<feature type="transmembrane region" description="Helical" evidence="1">
    <location>
        <begin position="210"/>
        <end position="229"/>
    </location>
</feature>
<feature type="transmembrane region" description="Helical" evidence="1">
    <location>
        <begin position="235"/>
        <end position="259"/>
    </location>
</feature>
<keyword evidence="4" id="KW-1185">Reference proteome</keyword>
<name>A0A5C8NFU8_9ACTN</name>
<dbReference type="Pfam" id="PF01569">
    <property type="entry name" value="PAP2"/>
    <property type="match status" value="1"/>
</dbReference>
<feature type="transmembrane region" description="Helical" evidence="1">
    <location>
        <begin position="153"/>
        <end position="173"/>
    </location>
</feature>
<comment type="caution">
    <text evidence="3">The sequence shown here is derived from an EMBL/GenBank/DDBJ whole genome shotgun (WGS) entry which is preliminary data.</text>
</comment>
<dbReference type="AlphaFoldDB" id="A0A5C8NFU8"/>
<keyword evidence="1" id="KW-0812">Transmembrane</keyword>
<dbReference type="Gene3D" id="1.20.144.10">
    <property type="entry name" value="Phosphatidic acid phosphatase type 2/haloperoxidase"/>
    <property type="match status" value="1"/>
</dbReference>
<feature type="transmembrane region" description="Helical" evidence="1">
    <location>
        <begin position="179"/>
        <end position="198"/>
    </location>
</feature>
<dbReference type="RefSeq" id="WP_147687341.1">
    <property type="nucleotide sequence ID" value="NZ_VDUX01000007.1"/>
</dbReference>
<proteinExistence type="predicted"/>
<sequence>MTSTAVRREAAVRSLPVAVLAAVSLAVLAQVALHTAAGQRIDDRALRTVVAGRDTELAVLSLLGHVSATAVLTVAIVTVGIALLRGRARLGVAALVVLLGSNITTQVLKHGILDRTAFDVVAPNSLPSGHTTGVAGAVCALIIVAPRSWRQPVALLGAFAVTTTGTSTVVAGWHRPADVLAALAVALLWSAGAGMVLGSTHDVTELPSTGLSALVGAAGGLLLLVGIGVRPSYGWVGFVDAAGVLGVLALATALIVTLADHVSAQP</sequence>
<dbReference type="OrthoDB" id="3240395at2"/>
<feature type="transmembrane region" description="Helical" evidence="1">
    <location>
        <begin position="62"/>
        <end position="83"/>
    </location>
</feature>